<dbReference type="EMBL" id="CADCXU010011944">
    <property type="protein sequence ID" value="CAB0002125.1"/>
    <property type="molecule type" value="Genomic_DNA"/>
</dbReference>
<keyword evidence="1" id="KW-0863">Zinc-finger</keyword>
<keyword evidence="6" id="KW-1185">Reference proteome</keyword>
<dbReference type="Gene3D" id="3.30.40.10">
    <property type="entry name" value="Zinc/RING finger domain, C3HC4 (zinc finger)"/>
    <property type="match status" value="1"/>
</dbReference>
<keyword evidence="2" id="KW-0862">Zinc</keyword>
<evidence type="ECO:0000259" key="4">
    <source>
        <dbReference type="Pfam" id="PF13639"/>
    </source>
</evidence>
<gene>
    <name evidence="5" type="ORF">NTEN_LOCUS7912</name>
</gene>
<dbReference type="Pfam" id="PF13639">
    <property type="entry name" value="zf-RING_2"/>
    <property type="match status" value="1"/>
</dbReference>
<reference evidence="5 6" key="1">
    <citation type="submission" date="2020-02" db="EMBL/GenBank/DDBJ databases">
        <authorList>
            <person name="Ferguson B K."/>
        </authorList>
    </citation>
    <scope>NUCLEOTIDE SEQUENCE [LARGE SCALE GENOMIC DNA]</scope>
</reference>
<evidence type="ECO:0000256" key="1">
    <source>
        <dbReference type="ARBA" id="ARBA00022771"/>
    </source>
</evidence>
<dbReference type="SUPFAM" id="SSF57850">
    <property type="entry name" value="RING/U-box"/>
    <property type="match status" value="1"/>
</dbReference>
<name>A0A6H5GHF4_9HEMI</name>
<feature type="compositionally biased region" description="Pro residues" evidence="3">
    <location>
        <begin position="606"/>
        <end position="615"/>
    </location>
</feature>
<evidence type="ECO:0000256" key="2">
    <source>
        <dbReference type="ARBA" id="ARBA00022833"/>
    </source>
</evidence>
<dbReference type="PANTHER" id="PTHR46171:SF3">
    <property type="entry name" value="GH10160P"/>
    <property type="match status" value="1"/>
</dbReference>
<feature type="compositionally biased region" description="Basic and acidic residues" evidence="3">
    <location>
        <begin position="340"/>
        <end position="352"/>
    </location>
</feature>
<feature type="non-terminal residue" evidence="5">
    <location>
        <position position="1"/>
    </location>
</feature>
<protein>
    <recommendedName>
        <fullName evidence="4">RING-type domain-containing protein</fullName>
    </recommendedName>
</protein>
<dbReference type="GO" id="GO:0008270">
    <property type="term" value="F:zinc ion binding"/>
    <property type="evidence" value="ECO:0007669"/>
    <property type="project" value="UniProtKB-KW"/>
</dbReference>
<accession>A0A6H5GHF4</accession>
<sequence>NCKEKINPETKIAISRIRTEKKFNGGAHAPLLLPGAAPVFNGMVKNSGRPNSALAYQDFSENHVFPNVDFSGHAQGGLRVRVETRRTLEIYYCSGTRSKGCSGASCAGSPSWKTFPKVIRAARSPARRWQYGPRPNCQRRAGLRAALITFGKVFQLGLPAHDAPEDGRTAEGTRAIINFEKLPIVIVLKSRIGTELQKKLLFIHIYSESLPERMLSPSGSWLNSRIAVHEEFFSESFSKSSSGCLSELHDRNHIMEIHLKSIQGYRIRRSMYFDELDSILRSPAVVDSSVPLVGAPHHLQRHYHHQLHHNHHRHLPPVQLFPSVSAVPMDNRHPPPPAPHSERKSESEEAPHRPRSPGTLAARASTAGAPSEPVGTQKKPTDCTGSSGTLRRPRYHRDWAPEPPRMHPHPTSSHPPFAHPTSSHPPPTLVMDPFPQVPMSVPPPLSLYSAGAGSTLHPAALYCSSAPSVQQAPVAPAPVPTPQPVAPPAPHIHHHAHHHHPAAPPPAPTTLASVVSISPPRIPLLTNGTSTSTSGIPPPMAHVQYHHAHAQIAAPAPSYVADLHHHEHHHRPPHHHQFEHHHRHQGHHHNHHPHHHDHHHHHHHTTPPPPPPPAPSTTTISLPTLPLHLPGGFFVSEIPRNVPRARMRRSSGTIPGWLYVFALFGHQRISALTQEIERSESLLPENYEDLLSLAERLGEAKPRGLSKAEIDRLPSYKWAGEVSESEQTSCVVCMCDFEMKQVLRGLPCTHQFHAKCVDKWLKDMSNLPGRRLERHQRPPVSLRLAWRPSASALLELSSAAAAVPSAVPAAGVPEPPCAAAHRYCFMVRAAAGASITQLDTNVGLTNFPSFPCREFPFFCERGKKDEIPDGQEVLDQ</sequence>
<feature type="region of interest" description="Disordered" evidence="3">
    <location>
        <begin position="565"/>
        <end position="622"/>
    </location>
</feature>
<evidence type="ECO:0000256" key="3">
    <source>
        <dbReference type="SAM" id="MobiDB-lite"/>
    </source>
</evidence>
<feature type="domain" description="RING-type" evidence="4">
    <location>
        <begin position="729"/>
        <end position="763"/>
    </location>
</feature>
<dbReference type="AlphaFoldDB" id="A0A6H5GHF4"/>
<feature type="compositionally biased region" description="Basic residues" evidence="3">
    <location>
        <begin position="566"/>
        <end position="605"/>
    </location>
</feature>
<evidence type="ECO:0000313" key="6">
    <source>
        <dbReference type="Proteomes" id="UP000479000"/>
    </source>
</evidence>
<organism evidence="5 6">
    <name type="scientific">Nesidiocoris tenuis</name>
    <dbReference type="NCBI Taxonomy" id="355587"/>
    <lineage>
        <taxon>Eukaryota</taxon>
        <taxon>Metazoa</taxon>
        <taxon>Ecdysozoa</taxon>
        <taxon>Arthropoda</taxon>
        <taxon>Hexapoda</taxon>
        <taxon>Insecta</taxon>
        <taxon>Pterygota</taxon>
        <taxon>Neoptera</taxon>
        <taxon>Paraneoptera</taxon>
        <taxon>Hemiptera</taxon>
        <taxon>Heteroptera</taxon>
        <taxon>Panheteroptera</taxon>
        <taxon>Cimicomorpha</taxon>
        <taxon>Miridae</taxon>
        <taxon>Dicyphina</taxon>
        <taxon>Nesidiocoris</taxon>
    </lineage>
</organism>
<dbReference type="InterPro" id="IPR013083">
    <property type="entry name" value="Znf_RING/FYVE/PHD"/>
</dbReference>
<dbReference type="GO" id="GO:0061630">
    <property type="term" value="F:ubiquitin protein ligase activity"/>
    <property type="evidence" value="ECO:0007669"/>
    <property type="project" value="TreeGrafter"/>
</dbReference>
<keyword evidence="1" id="KW-0479">Metal-binding</keyword>
<dbReference type="GO" id="GO:0016567">
    <property type="term" value="P:protein ubiquitination"/>
    <property type="evidence" value="ECO:0007669"/>
    <property type="project" value="TreeGrafter"/>
</dbReference>
<dbReference type="PANTHER" id="PTHR46171">
    <property type="entry name" value="GH10160P"/>
    <property type="match status" value="1"/>
</dbReference>
<feature type="compositionally biased region" description="Pro residues" evidence="3">
    <location>
        <begin position="475"/>
        <end position="490"/>
    </location>
</feature>
<dbReference type="Proteomes" id="UP000479000">
    <property type="component" value="Unassembled WGS sequence"/>
</dbReference>
<evidence type="ECO:0000313" key="5">
    <source>
        <dbReference type="EMBL" id="CAB0002125.1"/>
    </source>
</evidence>
<feature type="region of interest" description="Disordered" evidence="3">
    <location>
        <begin position="471"/>
        <end position="510"/>
    </location>
</feature>
<dbReference type="OrthoDB" id="8062037at2759"/>
<feature type="region of interest" description="Disordered" evidence="3">
    <location>
        <begin position="325"/>
        <end position="434"/>
    </location>
</feature>
<proteinExistence type="predicted"/>
<feature type="compositionally biased region" description="Basic residues" evidence="3">
    <location>
        <begin position="491"/>
        <end position="501"/>
    </location>
</feature>
<dbReference type="InterPro" id="IPR001841">
    <property type="entry name" value="Znf_RING"/>
</dbReference>